<proteinExistence type="predicted"/>
<dbReference type="STRING" id="999810.G2Y0U7"/>
<dbReference type="AlphaFoldDB" id="G2Y0U7"/>
<name>G2Y0U7_BOTF4</name>
<accession>G2Y0U7</accession>
<dbReference type="PROSITE" id="PS50097">
    <property type="entry name" value="BTB"/>
    <property type="match status" value="1"/>
</dbReference>
<dbReference type="InParanoid" id="G2Y0U7"/>
<reference evidence="3" key="1">
    <citation type="journal article" date="2011" name="PLoS Genet.">
        <title>Genomic analysis of the necrotrophic fungal pathogens Sclerotinia sclerotiorum and Botrytis cinerea.</title>
        <authorList>
            <person name="Amselem J."/>
            <person name="Cuomo C.A."/>
            <person name="van Kan J.A."/>
            <person name="Viaud M."/>
            <person name="Benito E.P."/>
            <person name="Couloux A."/>
            <person name="Coutinho P.M."/>
            <person name="de Vries R.P."/>
            <person name="Dyer P.S."/>
            <person name="Fillinger S."/>
            <person name="Fournier E."/>
            <person name="Gout L."/>
            <person name="Hahn M."/>
            <person name="Kohn L."/>
            <person name="Lapalu N."/>
            <person name="Plummer K.M."/>
            <person name="Pradier J.M."/>
            <person name="Quevillon E."/>
            <person name="Sharon A."/>
            <person name="Simon A."/>
            <person name="ten Have A."/>
            <person name="Tudzynski B."/>
            <person name="Tudzynski P."/>
            <person name="Wincker P."/>
            <person name="Andrew M."/>
            <person name="Anthouard V."/>
            <person name="Beever R.E."/>
            <person name="Beffa R."/>
            <person name="Benoit I."/>
            <person name="Bouzid O."/>
            <person name="Brault B."/>
            <person name="Chen Z."/>
            <person name="Choquer M."/>
            <person name="Collemare J."/>
            <person name="Cotton P."/>
            <person name="Danchin E.G."/>
            <person name="Da Silva C."/>
            <person name="Gautier A."/>
            <person name="Giraud C."/>
            <person name="Giraud T."/>
            <person name="Gonzalez C."/>
            <person name="Grossetete S."/>
            <person name="Guldener U."/>
            <person name="Henrissat B."/>
            <person name="Howlett B.J."/>
            <person name="Kodira C."/>
            <person name="Kretschmer M."/>
            <person name="Lappartient A."/>
            <person name="Leroch M."/>
            <person name="Levis C."/>
            <person name="Mauceli E."/>
            <person name="Neuveglise C."/>
            <person name="Oeser B."/>
            <person name="Pearson M."/>
            <person name="Poulain J."/>
            <person name="Poussereau N."/>
            <person name="Quesneville H."/>
            <person name="Rascle C."/>
            <person name="Schumacher J."/>
            <person name="Segurens B."/>
            <person name="Sexton A."/>
            <person name="Silva E."/>
            <person name="Sirven C."/>
            <person name="Soanes D.M."/>
            <person name="Talbot N.J."/>
            <person name="Templeton M."/>
            <person name="Yandava C."/>
            <person name="Yarden O."/>
            <person name="Zeng Q."/>
            <person name="Rollins J.A."/>
            <person name="Lebrun M.H."/>
            <person name="Dickman M."/>
        </authorList>
    </citation>
    <scope>NUCLEOTIDE SEQUENCE [LARGE SCALE GENOMIC DNA]</scope>
    <source>
        <strain evidence="3">T4</strain>
    </source>
</reference>
<dbReference type="OrthoDB" id="1022638at2759"/>
<dbReference type="EMBL" id="FQ790281">
    <property type="protein sequence ID" value="CCD46262.1"/>
    <property type="molecule type" value="Genomic_DNA"/>
</dbReference>
<dbReference type="HOGENOM" id="CLU_068279_4_1_1"/>
<dbReference type="Pfam" id="PF00651">
    <property type="entry name" value="BTB"/>
    <property type="match status" value="1"/>
</dbReference>
<dbReference type="SMART" id="SM00225">
    <property type="entry name" value="BTB"/>
    <property type="match status" value="1"/>
</dbReference>
<dbReference type="InterPro" id="IPR011333">
    <property type="entry name" value="SKP1/BTB/POZ_sf"/>
</dbReference>
<sequence>MGTNNAKISYERPIKVQQFIDSEMVDIHVGEDEDSGHFKLHKSILCDKVPYFENMFNGNFIEGTTNSASLPEDDPEVFNMLVSWIYSDRVGPLEQKIGDDGRWCVGNLYLLADKLCLPDLMDQILDELTFHMERKNWIPRISMTRSPISMESLYNCSPRKNCGMFRLTASIICYLLCEAQGAIYPKYWPTEDIDAFLTSHDDLRHEVFKMIRAQRNEMAFEEQVFYPGCRFHEHEEGQPCSQRTAR</sequence>
<dbReference type="CDD" id="cd18186">
    <property type="entry name" value="BTB_POZ_ZBTB_KLHL-like"/>
    <property type="match status" value="1"/>
</dbReference>
<evidence type="ECO:0000259" key="1">
    <source>
        <dbReference type="PROSITE" id="PS50097"/>
    </source>
</evidence>
<dbReference type="InterPro" id="IPR000210">
    <property type="entry name" value="BTB/POZ_dom"/>
</dbReference>
<dbReference type="SUPFAM" id="SSF54695">
    <property type="entry name" value="POZ domain"/>
    <property type="match status" value="1"/>
</dbReference>
<dbReference type="PANTHER" id="PTHR47843">
    <property type="entry name" value="BTB DOMAIN-CONTAINING PROTEIN-RELATED"/>
    <property type="match status" value="1"/>
</dbReference>
<dbReference type="Gene3D" id="3.30.710.10">
    <property type="entry name" value="Potassium Channel Kv1.1, Chain A"/>
    <property type="match status" value="1"/>
</dbReference>
<feature type="domain" description="BTB" evidence="1">
    <location>
        <begin position="25"/>
        <end position="94"/>
    </location>
</feature>
<evidence type="ECO:0000313" key="2">
    <source>
        <dbReference type="EMBL" id="CCD46262.1"/>
    </source>
</evidence>
<organism evidence="2 3">
    <name type="scientific">Botryotinia fuckeliana (strain T4)</name>
    <name type="common">Noble rot fungus</name>
    <name type="synonym">Botrytis cinerea</name>
    <dbReference type="NCBI Taxonomy" id="999810"/>
    <lineage>
        <taxon>Eukaryota</taxon>
        <taxon>Fungi</taxon>
        <taxon>Dikarya</taxon>
        <taxon>Ascomycota</taxon>
        <taxon>Pezizomycotina</taxon>
        <taxon>Leotiomycetes</taxon>
        <taxon>Helotiales</taxon>
        <taxon>Sclerotiniaceae</taxon>
        <taxon>Botrytis</taxon>
    </lineage>
</organism>
<dbReference type="Proteomes" id="UP000008177">
    <property type="component" value="Unplaced contigs"/>
</dbReference>
<gene>
    <name evidence="2" type="ORF">BofuT4_P118120.1</name>
</gene>
<protein>
    <recommendedName>
        <fullName evidence="1">BTB domain-containing protein</fullName>
    </recommendedName>
</protein>
<evidence type="ECO:0000313" key="3">
    <source>
        <dbReference type="Proteomes" id="UP000008177"/>
    </source>
</evidence>